<protein>
    <submittedName>
        <fullName evidence="2">RNA-binding S4 domain-containing protein</fullName>
    </submittedName>
</protein>
<name>A0A7C3KEE8_9CYAN</name>
<accession>A0A7C3KEE8</accession>
<proteinExistence type="predicted"/>
<organism evidence="2">
    <name type="scientific">Oscillatoriales cyanobacterium SpSt-418</name>
    <dbReference type="NCBI Taxonomy" id="2282169"/>
    <lineage>
        <taxon>Bacteria</taxon>
        <taxon>Bacillati</taxon>
        <taxon>Cyanobacteriota</taxon>
        <taxon>Cyanophyceae</taxon>
        <taxon>Oscillatoriophycideae</taxon>
        <taxon>Oscillatoriales</taxon>
    </lineage>
</organism>
<dbReference type="EMBL" id="DSRU01000167">
    <property type="protein sequence ID" value="HFM98390.1"/>
    <property type="molecule type" value="Genomic_DNA"/>
</dbReference>
<dbReference type="SUPFAM" id="SSF55174">
    <property type="entry name" value="Alpha-L RNA-binding motif"/>
    <property type="match status" value="1"/>
</dbReference>
<dbReference type="GO" id="GO:0003723">
    <property type="term" value="F:RNA binding"/>
    <property type="evidence" value="ECO:0007669"/>
    <property type="project" value="UniProtKB-KW"/>
</dbReference>
<dbReference type="AlphaFoldDB" id="A0A7C3KEE8"/>
<dbReference type="PROSITE" id="PS50889">
    <property type="entry name" value="S4"/>
    <property type="match status" value="1"/>
</dbReference>
<dbReference type="Gene3D" id="3.10.290.10">
    <property type="entry name" value="RNA-binding S4 domain"/>
    <property type="match status" value="1"/>
</dbReference>
<reference evidence="2" key="1">
    <citation type="journal article" date="2020" name="mSystems">
        <title>Genome- and Community-Level Interaction Insights into Carbon Utilization and Element Cycling Functions of Hydrothermarchaeota in Hydrothermal Sediment.</title>
        <authorList>
            <person name="Zhou Z."/>
            <person name="Liu Y."/>
            <person name="Xu W."/>
            <person name="Pan J."/>
            <person name="Luo Z.H."/>
            <person name="Li M."/>
        </authorList>
    </citation>
    <scope>NUCLEOTIDE SEQUENCE [LARGE SCALE GENOMIC DNA]</scope>
    <source>
        <strain evidence="2">SpSt-418</strain>
    </source>
</reference>
<dbReference type="Pfam" id="PF13275">
    <property type="entry name" value="S4_2"/>
    <property type="match status" value="1"/>
</dbReference>
<sequence>MSEARQTIQLDQFLKIVGVTQTGGQAKLLIQSGEVQVNGEIETRRGKKLVTGDRVTAIGQTFEVDLAALNAQTD</sequence>
<dbReference type="InterPro" id="IPR036986">
    <property type="entry name" value="S4_RNA-bd_sf"/>
</dbReference>
<dbReference type="CDD" id="cd00165">
    <property type="entry name" value="S4"/>
    <property type="match status" value="1"/>
</dbReference>
<comment type="caution">
    <text evidence="2">The sequence shown here is derived from an EMBL/GenBank/DDBJ whole genome shotgun (WGS) entry which is preliminary data.</text>
</comment>
<evidence type="ECO:0000256" key="1">
    <source>
        <dbReference type="PROSITE-ProRule" id="PRU00182"/>
    </source>
</evidence>
<keyword evidence="1" id="KW-0694">RNA-binding</keyword>
<evidence type="ECO:0000313" key="2">
    <source>
        <dbReference type="EMBL" id="HFM98390.1"/>
    </source>
</evidence>
<gene>
    <name evidence="2" type="ORF">ENR64_11660</name>
</gene>